<dbReference type="InterPro" id="IPR032675">
    <property type="entry name" value="LRR_dom_sf"/>
</dbReference>
<dbReference type="AlphaFoldDB" id="A0A518DNG4"/>
<sequence length="307" mass="33992">MTFYDHLQQFDGKVVYDFVSGEPLRDPATATPRVRIEYDDETTVPQLLMELLSDPQADQLQGLVIGFWSGDDPELDSSDTVETLVAAADQLASLKAIFLGDVLSEENEVSWMMQCDISPLWSAFPNLTNFGVRGSNHLSVGTIELDQLETLVMESGGAPRDLLLELMNARYPSLKHFELYLGDDGYGWDGTPEDVQNLLDSLQAGCPQLKYLGLRDSSAIDELAPLIAAHPLLERIEVLDLSLGTLSDIGGQALLDSPAIRSLKKLDLHHHFMTPEMMARLTRLPIDVDVNDANDPDDEYRYVAVGE</sequence>
<dbReference type="EMBL" id="CP036433">
    <property type="protein sequence ID" value="QDU93371.1"/>
    <property type="molecule type" value="Genomic_DNA"/>
</dbReference>
<name>A0A518DNG4_9BACT</name>
<evidence type="ECO:0000313" key="2">
    <source>
        <dbReference type="Proteomes" id="UP000317648"/>
    </source>
</evidence>
<evidence type="ECO:0008006" key="3">
    <source>
        <dbReference type="Google" id="ProtNLM"/>
    </source>
</evidence>
<dbReference type="RefSeq" id="WP_145050123.1">
    <property type="nucleotide sequence ID" value="NZ_CP036433.1"/>
</dbReference>
<dbReference type="InterPro" id="IPR047722">
    <property type="entry name" value="STM4015-like"/>
</dbReference>
<dbReference type="Gene3D" id="3.80.10.10">
    <property type="entry name" value="Ribonuclease Inhibitor"/>
    <property type="match status" value="1"/>
</dbReference>
<accession>A0A518DNG4</accession>
<dbReference type="SUPFAM" id="SSF52047">
    <property type="entry name" value="RNI-like"/>
    <property type="match status" value="1"/>
</dbReference>
<dbReference type="NCBIfam" id="NF038076">
    <property type="entry name" value="fam_STM4015"/>
    <property type="match status" value="1"/>
</dbReference>
<organism evidence="1 2">
    <name type="scientific">Lignipirellula cremea</name>
    <dbReference type="NCBI Taxonomy" id="2528010"/>
    <lineage>
        <taxon>Bacteria</taxon>
        <taxon>Pseudomonadati</taxon>
        <taxon>Planctomycetota</taxon>
        <taxon>Planctomycetia</taxon>
        <taxon>Pirellulales</taxon>
        <taxon>Pirellulaceae</taxon>
        <taxon>Lignipirellula</taxon>
    </lineage>
</organism>
<protein>
    <recommendedName>
        <fullName evidence="3">Leucine Rich repeats (2 copies)</fullName>
    </recommendedName>
</protein>
<gene>
    <name evidence="1" type="ORF">Pla8534_11510</name>
</gene>
<dbReference type="Proteomes" id="UP000317648">
    <property type="component" value="Chromosome"/>
</dbReference>
<keyword evidence="2" id="KW-1185">Reference proteome</keyword>
<dbReference type="OrthoDB" id="9767858at2"/>
<proteinExistence type="predicted"/>
<evidence type="ECO:0000313" key="1">
    <source>
        <dbReference type="EMBL" id="QDU93371.1"/>
    </source>
</evidence>
<dbReference type="KEGG" id="lcre:Pla8534_11510"/>
<reference evidence="1 2" key="1">
    <citation type="submission" date="2019-02" db="EMBL/GenBank/DDBJ databases">
        <title>Deep-cultivation of Planctomycetes and their phenomic and genomic characterization uncovers novel biology.</title>
        <authorList>
            <person name="Wiegand S."/>
            <person name="Jogler M."/>
            <person name="Boedeker C."/>
            <person name="Pinto D."/>
            <person name="Vollmers J."/>
            <person name="Rivas-Marin E."/>
            <person name="Kohn T."/>
            <person name="Peeters S.H."/>
            <person name="Heuer A."/>
            <person name="Rast P."/>
            <person name="Oberbeckmann S."/>
            <person name="Bunk B."/>
            <person name="Jeske O."/>
            <person name="Meyerdierks A."/>
            <person name="Storesund J.E."/>
            <person name="Kallscheuer N."/>
            <person name="Luecker S."/>
            <person name="Lage O.M."/>
            <person name="Pohl T."/>
            <person name="Merkel B.J."/>
            <person name="Hornburger P."/>
            <person name="Mueller R.-W."/>
            <person name="Bruemmer F."/>
            <person name="Labrenz M."/>
            <person name="Spormann A.M."/>
            <person name="Op den Camp H."/>
            <person name="Overmann J."/>
            <person name="Amann R."/>
            <person name="Jetten M.S.M."/>
            <person name="Mascher T."/>
            <person name="Medema M.H."/>
            <person name="Devos D.P."/>
            <person name="Kaster A.-K."/>
            <person name="Ovreas L."/>
            <person name="Rohde M."/>
            <person name="Galperin M.Y."/>
            <person name="Jogler C."/>
        </authorList>
    </citation>
    <scope>NUCLEOTIDE SEQUENCE [LARGE SCALE GENOMIC DNA]</scope>
    <source>
        <strain evidence="1 2">Pla85_3_4</strain>
    </source>
</reference>